<dbReference type="EMBL" id="CQAW01000001">
    <property type="protein sequence ID" value="CNG97247.1"/>
    <property type="molecule type" value="Genomic_DNA"/>
</dbReference>
<keyword evidence="2" id="KW-1185">Reference proteome</keyword>
<evidence type="ECO:0000313" key="2">
    <source>
        <dbReference type="Proteomes" id="UP000041882"/>
    </source>
</evidence>
<protein>
    <submittedName>
        <fullName evidence="1">Uncharacterized protein</fullName>
    </submittedName>
</protein>
<organism evidence="1 2">
    <name type="scientific">Yersinia thracica</name>
    <dbReference type="NCBI Taxonomy" id="2890319"/>
    <lineage>
        <taxon>Bacteria</taxon>
        <taxon>Pseudomonadati</taxon>
        <taxon>Pseudomonadota</taxon>
        <taxon>Gammaproteobacteria</taxon>
        <taxon>Enterobacterales</taxon>
        <taxon>Yersiniaceae</taxon>
        <taxon>Yersinia</taxon>
    </lineage>
</organism>
<accession>A0A0T9ND65</accession>
<gene>
    <name evidence="1" type="ORF">ERS008472_00123</name>
</gene>
<reference evidence="2" key="1">
    <citation type="submission" date="2015-03" db="EMBL/GenBank/DDBJ databases">
        <authorList>
            <consortium name="Pathogen Informatics"/>
            <person name="Murphy D."/>
        </authorList>
    </citation>
    <scope>NUCLEOTIDE SEQUENCE [LARGE SCALE GENOMIC DNA]</scope>
    <source>
        <strain evidence="2">IP6945</strain>
    </source>
</reference>
<name>A0A0T9ND65_9GAMM</name>
<sequence length="72" mass="8479">MRQQVERVKGLALFLGEVRIGVSYPAIKPIWKTLCKRPVATWPDRLATLPMNEEHKIMLRAHWSQLHTDFRL</sequence>
<dbReference type="Proteomes" id="UP000041882">
    <property type="component" value="Unassembled WGS sequence"/>
</dbReference>
<proteinExistence type="predicted"/>
<dbReference type="AlphaFoldDB" id="A0A0T9ND65"/>
<evidence type="ECO:0000313" key="1">
    <source>
        <dbReference type="EMBL" id="CNG97247.1"/>
    </source>
</evidence>